<dbReference type="AlphaFoldDB" id="A0A8H3AG11"/>
<accession>A0A8H3AG11</accession>
<evidence type="ECO:0000313" key="3">
    <source>
        <dbReference type="Proteomes" id="UP000663831"/>
    </source>
</evidence>
<dbReference type="Proteomes" id="UP000663831">
    <property type="component" value="Unassembled WGS sequence"/>
</dbReference>
<protein>
    <submittedName>
        <fullName evidence="2">Uncharacterized protein</fullName>
    </submittedName>
</protein>
<organism evidence="2 3">
    <name type="scientific">Rhizoctonia solani</name>
    <dbReference type="NCBI Taxonomy" id="456999"/>
    <lineage>
        <taxon>Eukaryota</taxon>
        <taxon>Fungi</taxon>
        <taxon>Dikarya</taxon>
        <taxon>Basidiomycota</taxon>
        <taxon>Agaricomycotina</taxon>
        <taxon>Agaricomycetes</taxon>
        <taxon>Cantharellales</taxon>
        <taxon>Ceratobasidiaceae</taxon>
        <taxon>Rhizoctonia</taxon>
    </lineage>
</organism>
<feature type="region of interest" description="Disordered" evidence="1">
    <location>
        <begin position="1"/>
        <end position="31"/>
    </location>
</feature>
<reference evidence="2" key="1">
    <citation type="submission" date="2021-01" db="EMBL/GenBank/DDBJ databases">
        <authorList>
            <person name="Kaushik A."/>
        </authorList>
    </citation>
    <scope>NUCLEOTIDE SEQUENCE</scope>
    <source>
        <strain evidence="2">AG3-1AP</strain>
    </source>
</reference>
<dbReference type="EMBL" id="CAJMWV010000906">
    <property type="protein sequence ID" value="CAE6419855.1"/>
    <property type="molecule type" value="Genomic_DNA"/>
</dbReference>
<sequence length="87" mass="10179">MNDRYSPHLPPWKSRRVATNSLRKEDAGGRPTASACYARHWLFLHHYVTSFSTSVARFMNKKANVRTRFRAVRVDTRGKTLPLTVFW</sequence>
<evidence type="ECO:0000256" key="1">
    <source>
        <dbReference type="SAM" id="MobiDB-lite"/>
    </source>
</evidence>
<gene>
    <name evidence="2" type="ORF">RDB_LOCUS31385</name>
</gene>
<evidence type="ECO:0000313" key="2">
    <source>
        <dbReference type="EMBL" id="CAE6419855.1"/>
    </source>
</evidence>
<name>A0A8H3AG11_9AGAM</name>
<proteinExistence type="predicted"/>
<comment type="caution">
    <text evidence="2">The sequence shown here is derived from an EMBL/GenBank/DDBJ whole genome shotgun (WGS) entry which is preliminary data.</text>
</comment>